<feature type="domain" description="HNH nuclease" evidence="2">
    <location>
        <begin position="354"/>
        <end position="411"/>
    </location>
</feature>
<dbReference type="RefSeq" id="WP_420164064.1">
    <property type="nucleotide sequence ID" value="NZ_JBDLNV010000003.1"/>
</dbReference>
<feature type="region of interest" description="Disordered" evidence="1">
    <location>
        <begin position="496"/>
        <end position="526"/>
    </location>
</feature>
<evidence type="ECO:0000313" key="4">
    <source>
        <dbReference type="Proteomes" id="UP001629745"/>
    </source>
</evidence>
<comment type="caution">
    <text evidence="3">The sequence shown here is derived from an EMBL/GenBank/DDBJ whole genome shotgun (WGS) entry which is preliminary data.</text>
</comment>
<dbReference type="Pfam" id="PF02720">
    <property type="entry name" value="DUF222"/>
    <property type="match status" value="1"/>
</dbReference>
<gene>
    <name evidence="3" type="ORF">ABEU20_002058</name>
</gene>
<protein>
    <submittedName>
        <fullName evidence="3">DUF222 domain-containing protein</fullName>
    </submittedName>
</protein>
<evidence type="ECO:0000313" key="3">
    <source>
        <dbReference type="EMBL" id="MFM1723490.1"/>
    </source>
</evidence>
<feature type="region of interest" description="Disordered" evidence="1">
    <location>
        <begin position="318"/>
        <end position="337"/>
    </location>
</feature>
<keyword evidence="4" id="KW-1185">Reference proteome</keyword>
<dbReference type="InterPro" id="IPR003615">
    <property type="entry name" value="HNH_nuc"/>
</dbReference>
<dbReference type="InterPro" id="IPR003870">
    <property type="entry name" value="DUF222"/>
</dbReference>
<organism evidence="3 4">
    <name type="scientific">Rhodococcus parequi</name>
    <dbReference type="NCBI Taxonomy" id="3137122"/>
    <lineage>
        <taxon>Bacteria</taxon>
        <taxon>Bacillati</taxon>
        <taxon>Actinomycetota</taxon>
        <taxon>Actinomycetes</taxon>
        <taxon>Mycobacteriales</taxon>
        <taxon>Nocardiaceae</taxon>
        <taxon>Rhodococcus</taxon>
    </lineage>
</organism>
<evidence type="ECO:0000256" key="1">
    <source>
        <dbReference type="SAM" id="MobiDB-lite"/>
    </source>
</evidence>
<dbReference type="SMART" id="SM00507">
    <property type="entry name" value="HNHc"/>
    <property type="match status" value="1"/>
</dbReference>
<name>A0ABW9FD63_9NOCA</name>
<proteinExistence type="predicted"/>
<evidence type="ECO:0000259" key="2">
    <source>
        <dbReference type="SMART" id="SM00507"/>
    </source>
</evidence>
<sequence length="526" mass="57155">MFDTGVLTVSASEGSTAALVARHARIACEQFLEIDLVTDLFVMRCDEDARAGRNEAHHGEFAHVEIAGLLGLTETAAQRMIGLGCDLRWRLHQVRAAFASGRIDLAKAHAFSEALANVSDDALADIERRLLDGAERVSTTRLKDRARRLIARLDPEGARERRRRAVADRDVRVVARDDAMTQVDGLLPAEGGQILAGRLRAMSFDVCARDPRTYPQRRADALVALAAGHTHLECRCGLDNCTARADLGSAGTSGVTVQVHVGVNASTLLGLDDAPGYLSGYGPIDADLARELAADATWKQVLTLPDADRAASDTEAGSVLGIGRGHPSPRTSPVDVASRTRKRLQEKAYRPNAQLVEIVRTRDGACRFPNCGVQARACDLDHTIPFDHDDPARGGLTTETNLACLCRKHHRLKTLGYWAVRQIGRGRLEWSDPTGRITVTEPQGMFADGSSGEDLRTGVHGELLARLTDSRALAKLNYSAAELDLDYLLESRIPPRQRRRRGYTPRHSDTAATTHTAVAAAEDPPF</sequence>
<feature type="compositionally biased region" description="Low complexity" evidence="1">
    <location>
        <begin position="510"/>
        <end position="526"/>
    </location>
</feature>
<dbReference type="EMBL" id="JBDLNV010000003">
    <property type="protein sequence ID" value="MFM1723490.1"/>
    <property type="molecule type" value="Genomic_DNA"/>
</dbReference>
<dbReference type="Gene3D" id="1.10.30.50">
    <property type="match status" value="1"/>
</dbReference>
<dbReference type="Proteomes" id="UP001629745">
    <property type="component" value="Unassembled WGS sequence"/>
</dbReference>
<reference evidence="3 4" key="1">
    <citation type="submission" date="2023-11" db="EMBL/GenBank/DDBJ databases">
        <authorList>
            <person name="Val-Calvo J."/>
            <person name="Scortti M."/>
            <person name="Vazquez-Boland J."/>
        </authorList>
    </citation>
    <scope>NUCLEOTIDE SEQUENCE [LARGE SCALE GENOMIC DNA]</scope>
    <source>
        <strain evidence="3 4">PAM 2766</strain>
    </source>
</reference>
<dbReference type="CDD" id="cd00085">
    <property type="entry name" value="HNHc"/>
    <property type="match status" value="1"/>
</dbReference>
<accession>A0ABW9FD63</accession>